<name>A0A6U1PQL4_9STRA</name>
<dbReference type="EMBL" id="HBHR01019169">
    <property type="protein sequence ID" value="CAD9870599.1"/>
    <property type="molecule type" value="Transcribed_RNA"/>
</dbReference>
<feature type="compositionally biased region" description="Basic residues" evidence="1">
    <location>
        <begin position="107"/>
        <end position="119"/>
    </location>
</feature>
<accession>A0A6U1PQL4</accession>
<evidence type="ECO:0000313" key="2">
    <source>
        <dbReference type="EMBL" id="CAD9870599.1"/>
    </source>
</evidence>
<sequence length="218" mass="24324">MSRRSTRTPTKAPQYTFKDDDDFINETIENEDNESKKKKKRGRPAGKAKVERHDSATKKPRKRNSSLKSKSPDTVGADAGEPKITPVKKAKAAATKPKSERKSTGGGKRKNSKTPKKPIVKQEISYDSMEVKYQRLLAKLESEIERYHQIRGGKSKTTAAKKKATPTKEAQTEEEQQVEIQVPESSPTEKPTTALSMSSSIKEKLAKLKAQKNPSNMI</sequence>
<evidence type="ECO:0000313" key="3">
    <source>
        <dbReference type="EMBL" id="CAD9870675.1"/>
    </source>
</evidence>
<feature type="compositionally biased region" description="Basic and acidic residues" evidence="1">
    <location>
        <begin position="48"/>
        <end position="57"/>
    </location>
</feature>
<dbReference type="EMBL" id="HBHR01019280">
    <property type="protein sequence ID" value="CAD9870675.1"/>
    <property type="molecule type" value="Transcribed_RNA"/>
</dbReference>
<organism evidence="3">
    <name type="scientific">Fibrocapsa japonica</name>
    <dbReference type="NCBI Taxonomy" id="94617"/>
    <lineage>
        <taxon>Eukaryota</taxon>
        <taxon>Sar</taxon>
        <taxon>Stramenopiles</taxon>
        <taxon>Ochrophyta</taxon>
        <taxon>Raphidophyceae</taxon>
        <taxon>Chattonellales</taxon>
        <taxon>Chattonellaceae</taxon>
        <taxon>Fibrocapsa</taxon>
    </lineage>
</organism>
<feature type="compositionally biased region" description="Basic residues" evidence="1">
    <location>
        <begin position="36"/>
        <end position="46"/>
    </location>
</feature>
<gene>
    <name evidence="2" type="ORF">FJAP1339_LOCUS9726</name>
    <name evidence="3" type="ORF">FJAP1339_LOCUS9766</name>
</gene>
<proteinExistence type="predicted"/>
<feature type="compositionally biased region" description="Acidic residues" evidence="1">
    <location>
        <begin position="19"/>
        <end position="32"/>
    </location>
</feature>
<dbReference type="AlphaFoldDB" id="A0A6U1PQL4"/>
<feature type="compositionally biased region" description="Polar residues" evidence="1">
    <location>
        <begin position="183"/>
        <end position="200"/>
    </location>
</feature>
<feature type="region of interest" description="Disordered" evidence="1">
    <location>
        <begin position="1"/>
        <end position="124"/>
    </location>
</feature>
<protein>
    <submittedName>
        <fullName evidence="3">Uncharacterized protein</fullName>
    </submittedName>
</protein>
<feature type="region of interest" description="Disordered" evidence="1">
    <location>
        <begin position="150"/>
        <end position="200"/>
    </location>
</feature>
<evidence type="ECO:0000256" key="1">
    <source>
        <dbReference type="SAM" id="MobiDB-lite"/>
    </source>
</evidence>
<feature type="compositionally biased region" description="Basic residues" evidence="1">
    <location>
        <begin position="150"/>
        <end position="165"/>
    </location>
</feature>
<reference evidence="3" key="1">
    <citation type="submission" date="2021-01" db="EMBL/GenBank/DDBJ databases">
        <authorList>
            <person name="Corre E."/>
            <person name="Pelletier E."/>
            <person name="Niang G."/>
            <person name="Scheremetjew M."/>
            <person name="Finn R."/>
            <person name="Kale V."/>
            <person name="Holt S."/>
            <person name="Cochrane G."/>
            <person name="Meng A."/>
            <person name="Brown T."/>
            <person name="Cohen L."/>
        </authorList>
    </citation>
    <scope>NUCLEOTIDE SEQUENCE</scope>
    <source>
        <strain evidence="3">CCMP1661</strain>
    </source>
</reference>